<accession>A0ABP8NMU8</accession>
<protein>
    <submittedName>
        <fullName evidence="1">Uncharacterized protein</fullName>
    </submittedName>
</protein>
<evidence type="ECO:0000313" key="1">
    <source>
        <dbReference type="EMBL" id="GAA4469665.1"/>
    </source>
</evidence>
<reference evidence="2" key="1">
    <citation type="journal article" date="2019" name="Int. J. Syst. Evol. Microbiol.">
        <title>The Global Catalogue of Microorganisms (GCM) 10K type strain sequencing project: providing services to taxonomists for standard genome sequencing and annotation.</title>
        <authorList>
            <consortium name="The Broad Institute Genomics Platform"/>
            <consortium name="The Broad Institute Genome Sequencing Center for Infectious Disease"/>
            <person name="Wu L."/>
            <person name="Ma J."/>
        </authorList>
    </citation>
    <scope>NUCLEOTIDE SEQUENCE [LARGE SCALE GENOMIC DNA]</scope>
    <source>
        <strain evidence="2">JCM 17759</strain>
    </source>
</reference>
<organism evidence="1 2">
    <name type="scientific">Novipirellula rosea</name>
    <dbReference type="NCBI Taxonomy" id="1031540"/>
    <lineage>
        <taxon>Bacteria</taxon>
        <taxon>Pseudomonadati</taxon>
        <taxon>Planctomycetota</taxon>
        <taxon>Planctomycetia</taxon>
        <taxon>Pirellulales</taxon>
        <taxon>Pirellulaceae</taxon>
        <taxon>Novipirellula</taxon>
    </lineage>
</organism>
<name>A0ABP8NMU8_9BACT</name>
<comment type="caution">
    <text evidence="1">The sequence shown here is derived from an EMBL/GenBank/DDBJ whole genome shotgun (WGS) entry which is preliminary data.</text>
</comment>
<proteinExistence type="predicted"/>
<evidence type="ECO:0000313" key="2">
    <source>
        <dbReference type="Proteomes" id="UP001500840"/>
    </source>
</evidence>
<dbReference type="Proteomes" id="UP001500840">
    <property type="component" value="Unassembled WGS sequence"/>
</dbReference>
<gene>
    <name evidence="1" type="ORF">GCM10023156_62050</name>
</gene>
<dbReference type="EMBL" id="BAABGA010000107">
    <property type="protein sequence ID" value="GAA4469665.1"/>
    <property type="molecule type" value="Genomic_DNA"/>
</dbReference>
<keyword evidence="2" id="KW-1185">Reference proteome</keyword>
<sequence>MHANSNVPIVSPAAVEIIKAITMPVQNESVVKNMPVDVWEYFHGGRASGVQSFCRWDRFAFFIDANILRSEFEMPEKEHK</sequence>